<feature type="domain" description="HDOD" evidence="1">
    <location>
        <begin position="21"/>
        <end position="215"/>
    </location>
</feature>
<proteinExistence type="predicted"/>
<dbReference type="InterPro" id="IPR013976">
    <property type="entry name" value="HDOD"/>
</dbReference>
<reference evidence="2" key="1">
    <citation type="journal article" date="2011" name="Environ. Microbiol.">
        <title>Time-series analyses of Monterey Bay coastal microbial picoplankton using a 'genome proxy' microarray.</title>
        <authorList>
            <person name="Rich V.I."/>
            <person name="Pham V.D."/>
            <person name="Eppley J."/>
            <person name="Shi Y."/>
            <person name="DeLong E.F."/>
        </authorList>
    </citation>
    <scope>NUCLEOTIDE SEQUENCE</scope>
</reference>
<dbReference type="AlphaFoldDB" id="E0XWG5"/>
<dbReference type="EMBL" id="GU474899">
    <property type="protein sequence ID" value="ADI18756.1"/>
    <property type="molecule type" value="Genomic_DNA"/>
</dbReference>
<dbReference type="Gene3D" id="1.10.3210.10">
    <property type="entry name" value="Hypothetical protein af1432"/>
    <property type="match status" value="1"/>
</dbReference>
<dbReference type="PANTHER" id="PTHR33525">
    <property type="match status" value="1"/>
</dbReference>
<dbReference type="PROSITE" id="PS51833">
    <property type="entry name" value="HDOD"/>
    <property type="match status" value="1"/>
</dbReference>
<accession>E0XWG5</accession>
<name>E0XWG5_9GAMM</name>
<evidence type="ECO:0000313" key="2">
    <source>
        <dbReference type="EMBL" id="ADI18756.1"/>
    </source>
</evidence>
<dbReference type="SUPFAM" id="SSF109604">
    <property type="entry name" value="HD-domain/PDEase-like"/>
    <property type="match status" value="1"/>
</dbReference>
<evidence type="ECO:0000259" key="1">
    <source>
        <dbReference type="PROSITE" id="PS51833"/>
    </source>
</evidence>
<dbReference type="InterPro" id="IPR052340">
    <property type="entry name" value="RNase_Y/CdgJ"/>
</dbReference>
<dbReference type="PANTHER" id="PTHR33525:SF3">
    <property type="entry name" value="RIBONUCLEASE Y"/>
    <property type="match status" value="1"/>
</dbReference>
<dbReference type="Pfam" id="PF08668">
    <property type="entry name" value="HDOD"/>
    <property type="match status" value="1"/>
</dbReference>
<sequence length="312" mass="34382">MAIQKADQERIEAVLATSTGLPTMPGVAIKIIDLLNEDEVDVDALSRTIQRDPALAAKMLRVANSPIYGSSRGVESLKQAVIRLGLRSTQSLALSFSLISSLKQQSSGALDYTTYWRRCLLSASAGRSLAKRVMPGHEEAVFLASLMQDLGMLVLDKAVPELYSSLGERQYGHARIEAYELTQIETSHTQVGGWMLQEWGFSERMQQAVSYSHIPLALPEGDHTFVRCVALSALTADVLERPQDGFGELTKVAGQWLNMTGQHMAEIMDELGQSIPALERIFDTRLLDPDKLAMISELALERLAVIRRRSVA</sequence>
<organism evidence="2">
    <name type="scientific">uncultured gamma proteobacterium HF4000_36I10</name>
    <dbReference type="NCBI Taxonomy" id="710989"/>
    <lineage>
        <taxon>Bacteria</taxon>
        <taxon>Pseudomonadati</taxon>
        <taxon>Pseudomonadota</taxon>
        <taxon>Gammaproteobacteria</taxon>
        <taxon>environmental samples</taxon>
    </lineage>
</organism>
<protein>
    <submittedName>
        <fullName evidence="2">Predicted signal transduction protein</fullName>
    </submittedName>
</protein>